<proteinExistence type="predicted"/>
<evidence type="ECO:0000313" key="2">
    <source>
        <dbReference type="Proteomes" id="UP000824533"/>
    </source>
</evidence>
<gene>
    <name evidence="1" type="ORF">K1T71_006123</name>
</gene>
<organism evidence="1 2">
    <name type="scientific">Dendrolimus kikuchii</name>
    <dbReference type="NCBI Taxonomy" id="765133"/>
    <lineage>
        <taxon>Eukaryota</taxon>
        <taxon>Metazoa</taxon>
        <taxon>Ecdysozoa</taxon>
        <taxon>Arthropoda</taxon>
        <taxon>Hexapoda</taxon>
        <taxon>Insecta</taxon>
        <taxon>Pterygota</taxon>
        <taxon>Neoptera</taxon>
        <taxon>Endopterygota</taxon>
        <taxon>Lepidoptera</taxon>
        <taxon>Glossata</taxon>
        <taxon>Ditrysia</taxon>
        <taxon>Bombycoidea</taxon>
        <taxon>Lasiocampidae</taxon>
        <taxon>Dendrolimus</taxon>
    </lineage>
</organism>
<keyword evidence="2" id="KW-1185">Reference proteome</keyword>
<evidence type="ECO:0000313" key="1">
    <source>
        <dbReference type="EMBL" id="KAJ0178300.1"/>
    </source>
</evidence>
<dbReference type="EMBL" id="CM034396">
    <property type="protein sequence ID" value="KAJ0178300.1"/>
    <property type="molecule type" value="Genomic_DNA"/>
</dbReference>
<dbReference type="Proteomes" id="UP000824533">
    <property type="component" value="Linkage Group LG10"/>
</dbReference>
<sequence length="569" mass="63429">MEKEHQPDSMATITMKPEYPPSEVYSTSEPPPAYRQRVSSSVQIARIAALTVVAASFILGAFILASSYVAARASCHQLEQLDAMLDKELALEGRAYGNDALIPDEPLPIANAHALHGVPPPSAQPPSPSAASVQQSQLSPVAGSQVKDDALNHAESKIDEEKLQKIDDEKNDSPNSATDDSSESEGSDEEDELDAVRPMLKLPIQFDLDDIAGAFLANNQKGRMNCVVERRSEEPMERRFPFNILGAFAPRSSQAERIAIICHGGDEPRPMNGFPEPQSQVFAFPLSGPVRLPMRPQPERPVQAPEPRMPPFAPPAPMAHRPVPFPLPMPWESSEEQMGGPREMRIHVQRVIAIPAPHNMPPPPEAMGPFAPPPPPPQNQDQNEQQTIVHQFVPESAPTQELEQPEVQKMQIDGAQMRHMNLPWGLTAEDLIPRNNEDMSGNQRRDQHQMDNDMQEVKTIVHTLAAAAEAEAEAEAQAQAEAEQRRHAEEQRRQAEEQQRQVEEQRRQVEQQRRQVEEQRRQVEVSAMNAPAQAQRAPRTLLLPQDLPMEERPHYMQPRSVRSAGPPRQ</sequence>
<name>A0ACC1D3A1_9NEOP</name>
<reference evidence="1 2" key="1">
    <citation type="journal article" date="2021" name="Front. Genet.">
        <title>Chromosome-Level Genome Assembly Reveals Significant Gene Expansion in the Toll and IMD Signaling Pathways of Dendrolimus kikuchii.</title>
        <authorList>
            <person name="Zhou J."/>
            <person name="Wu P."/>
            <person name="Xiong Z."/>
            <person name="Liu N."/>
            <person name="Zhao N."/>
            <person name="Ji M."/>
            <person name="Qiu Y."/>
            <person name="Yang B."/>
        </authorList>
    </citation>
    <scope>NUCLEOTIDE SEQUENCE [LARGE SCALE GENOMIC DNA]</scope>
    <source>
        <strain evidence="1">Ann1</strain>
    </source>
</reference>
<protein>
    <submittedName>
        <fullName evidence="1">Uncharacterized protein</fullName>
    </submittedName>
</protein>
<accession>A0ACC1D3A1</accession>
<comment type="caution">
    <text evidence="1">The sequence shown here is derived from an EMBL/GenBank/DDBJ whole genome shotgun (WGS) entry which is preliminary data.</text>
</comment>